<dbReference type="EMBL" id="JAMQON010000001">
    <property type="protein sequence ID" value="MDS0258339.1"/>
    <property type="molecule type" value="Genomic_DNA"/>
</dbReference>
<accession>A0ABU2F7W7</accession>
<evidence type="ECO:0000313" key="4">
    <source>
        <dbReference type="Proteomes" id="UP001259659"/>
    </source>
</evidence>
<reference evidence="3 4" key="1">
    <citation type="submission" date="2022-06" db="EMBL/GenBank/DDBJ databases">
        <title>Haloarcula sp. a new haloarchaeum isolate from saline soil.</title>
        <authorList>
            <person name="Strakova D."/>
            <person name="Galisteo C."/>
            <person name="Sanchez-Porro C."/>
            <person name="Ventosa A."/>
        </authorList>
    </citation>
    <scope>NUCLEOTIDE SEQUENCE [LARGE SCALE GENOMIC DNA]</scope>
    <source>
        <strain evidence="3 4">S1CR25-12</strain>
    </source>
</reference>
<organism evidence="3 4">
    <name type="scientific">Haloarcula saliterrae</name>
    <dbReference type="NCBI Taxonomy" id="2950534"/>
    <lineage>
        <taxon>Archaea</taxon>
        <taxon>Methanobacteriati</taxon>
        <taxon>Methanobacteriota</taxon>
        <taxon>Stenosarchaea group</taxon>
        <taxon>Halobacteria</taxon>
        <taxon>Halobacteriales</taxon>
        <taxon>Haloarculaceae</taxon>
        <taxon>Haloarcula</taxon>
    </lineage>
</organism>
<proteinExistence type="predicted"/>
<dbReference type="InterPro" id="IPR040624">
    <property type="entry name" value="HalOD1"/>
</dbReference>
<comment type="caution">
    <text evidence="3">The sequence shown here is derived from an EMBL/GenBank/DDBJ whole genome shotgun (WGS) entry which is preliminary data.</text>
</comment>
<protein>
    <recommendedName>
        <fullName evidence="2">Halobacterial output domain-containing protein</fullName>
    </recommendedName>
</protein>
<evidence type="ECO:0000259" key="2">
    <source>
        <dbReference type="Pfam" id="PF18545"/>
    </source>
</evidence>
<evidence type="ECO:0000256" key="1">
    <source>
        <dbReference type="SAM" id="MobiDB-lite"/>
    </source>
</evidence>
<sequence>MSDSQKENAREGTENEAGTVRSQITPDPETAEYDLLETIADFEGCQIEDLPSLYNEVEHVVETLFKTPPSTAAQMSLSFSYIGYRVTLDRSGNVKLVRVADTVPG</sequence>
<evidence type="ECO:0000313" key="3">
    <source>
        <dbReference type="EMBL" id="MDS0258339.1"/>
    </source>
</evidence>
<name>A0ABU2F7W7_9EURY</name>
<feature type="compositionally biased region" description="Basic and acidic residues" evidence="1">
    <location>
        <begin position="1"/>
        <end position="13"/>
    </location>
</feature>
<dbReference type="Pfam" id="PF18545">
    <property type="entry name" value="HalOD1"/>
    <property type="match status" value="1"/>
</dbReference>
<dbReference type="Proteomes" id="UP001259659">
    <property type="component" value="Unassembled WGS sequence"/>
</dbReference>
<gene>
    <name evidence="3" type="ORF">NDI56_02815</name>
</gene>
<feature type="domain" description="Halobacterial output" evidence="2">
    <location>
        <begin position="32"/>
        <end position="95"/>
    </location>
</feature>
<dbReference type="RefSeq" id="WP_310917908.1">
    <property type="nucleotide sequence ID" value="NZ_JAMQON010000001.1"/>
</dbReference>
<feature type="region of interest" description="Disordered" evidence="1">
    <location>
        <begin position="1"/>
        <end position="27"/>
    </location>
</feature>
<keyword evidence="4" id="KW-1185">Reference proteome</keyword>